<dbReference type="OrthoDB" id="9991317at2759"/>
<proteinExistence type="predicted"/>
<sequence length="544" mass="60545">MLADIAVGATPEDHPNRAIYLFGLGSSLDTRSERIRSLDNLNRALSYYKEGWACSSSALSIRIQFTGLASAAAATALSAGKTPYQALRLLELGRDVIAGLLMEMRRDIRYPHLADKFTNLLSKESRVKRRHEASQSFEKLIDKIRAQPKFHNFLLPPTADEMMEAANPGPIIVINVSPYRCDSFLIERDQIRALQLAGLNPKDAQVRAHELRSSHQASFHISQLLEWLWDVVSLPSLEALGFTKPLKNDWPRVWWIPTGLLSHLPLHAAGHHIEGSSETVLDRVMSSYSSSVKALIHTRRGYGQRPMLPQSENAVLVAMRETPGLSVNRTLPFAADEVDMLNAICPSMGLKPITPSPRKDDVSPSLCRDDVLKHLRQCRIFHFAGHGRPDPTEPSRSCLLLEDWESKPLTAGDLRDHNLWKNPPFLAYLSACSTGANEADELVDEGVHLVSAFQLAGFCHVVGTLWKVSDRHCVNAARVLYETIRDDGMTDAAVCRGLHRAIRALRDEQIKGGGKKRDAKLPGLGTEATQWTSAYWVPYIHFGV</sequence>
<feature type="domain" description="CHAT" evidence="1">
    <location>
        <begin position="224"/>
        <end position="543"/>
    </location>
</feature>
<evidence type="ECO:0000313" key="3">
    <source>
        <dbReference type="Proteomes" id="UP000009172"/>
    </source>
</evidence>
<organism evidence="2 3">
    <name type="scientific">Trichophyton tonsurans (strain CBS 112818)</name>
    <name type="common">Scalp ringworm fungus</name>
    <dbReference type="NCBI Taxonomy" id="647933"/>
    <lineage>
        <taxon>Eukaryota</taxon>
        <taxon>Fungi</taxon>
        <taxon>Dikarya</taxon>
        <taxon>Ascomycota</taxon>
        <taxon>Pezizomycotina</taxon>
        <taxon>Eurotiomycetes</taxon>
        <taxon>Eurotiomycetidae</taxon>
        <taxon>Onygenales</taxon>
        <taxon>Arthrodermataceae</taxon>
        <taxon>Trichophyton</taxon>
    </lineage>
</organism>
<dbReference type="Proteomes" id="UP000009172">
    <property type="component" value="Unassembled WGS sequence"/>
</dbReference>
<keyword evidence="3" id="KW-1185">Reference proteome</keyword>
<dbReference type="InterPro" id="IPR024983">
    <property type="entry name" value="CHAT_dom"/>
</dbReference>
<reference evidence="3" key="1">
    <citation type="journal article" date="2012" name="MBio">
        <title>Comparative genome analysis of Trichophyton rubrum and related dermatophytes reveals candidate genes involved in infection.</title>
        <authorList>
            <person name="Martinez D.A."/>
            <person name="Oliver B.G."/>
            <person name="Graeser Y."/>
            <person name="Goldberg J.M."/>
            <person name="Li W."/>
            <person name="Martinez-Rossi N.M."/>
            <person name="Monod M."/>
            <person name="Shelest E."/>
            <person name="Barton R.C."/>
            <person name="Birch E."/>
            <person name="Brakhage A.A."/>
            <person name="Chen Z."/>
            <person name="Gurr S.J."/>
            <person name="Heiman D."/>
            <person name="Heitman J."/>
            <person name="Kosti I."/>
            <person name="Rossi A."/>
            <person name="Saif S."/>
            <person name="Samalova M."/>
            <person name="Saunders C.W."/>
            <person name="Shea T."/>
            <person name="Summerbell R.C."/>
            <person name="Xu J."/>
            <person name="Young S."/>
            <person name="Zeng Q."/>
            <person name="Birren B.W."/>
            <person name="Cuomo C.A."/>
            <person name="White T.C."/>
        </authorList>
    </citation>
    <scope>NUCLEOTIDE SEQUENCE [LARGE SCALE GENOMIC DNA]</scope>
    <source>
        <strain evidence="3">CBS 112818</strain>
    </source>
</reference>
<dbReference type="EMBL" id="GG698564">
    <property type="protein sequence ID" value="EGE00902.1"/>
    <property type="molecule type" value="Genomic_DNA"/>
</dbReference>
<evidence type="ECO:0000259" key="1">
    <source>
        <dbReference type="Pfam" id="PF12770"/>
    </source>
</evidence>
<dbReference type="AlphaFoldDB" id="F2SBF2"/>
<gene>
    <name evidence="2" type="ORF">TESG_08196</name>
</gene>
<name>F2SBF2_TRIT1</name>
<dbReference type="HOGENOM" id="CLU_001305_5_2_1"/>
<dbReference type="Pfam" id="PF12770">
    <property type="entry name" value="CHAT"/>
    <property type="match status" value="1"/>
</dbReference>
<protein>
    <recommendedName>
        <fullName evidence="1">CHAT domain-containing protein</fullName>
    </recommendedName>
</protein>
<evidence type="ECO:0000313" key="2">
    <source>
        <dbReference type="EMBL" id="EGE00902.1"/>
    </source>
</evidence>
<accession>F2SBF2</accession>